<dbReference type="EMBL" id="PIPT01000004">
    <property type="protein sequence ID" value="RUO48277.1"/>
    <property type="molecule type" value="Genomic_DNA"/>
</dbReference>
<dbReference type="PANTHER" id="PTHR33713:SF6">
    <property type="entry name" value="ANTITOXIN YEFM"/>
    <property type="match status" value="1"/>
</dbReference>
<dbReference type="PANTHER" id="PTHR33713">
    <property type="entry name" value="ANTITOXIN YAFN-RELATED"/>
    <property type="match status" value="1"/>
</dbReference>
<comment type="caution">
    <text evidence="3">The sequence shown here is derived from an EMBL/GenBank/DDBJ whole genome shotgun (WGS) entry which is preliminary data.</text>
</comment>
<dbReference type="Pfam" id="PF02604">
    <property type="entry name" value="PhdYeFM_antitox"/>
    <property type="match status" value="1"/>
</dbReference>
<gene>
    <name evidence="3" type="ORF">CWE21_06950</name>
</gene>
<dbReference type="RefSeq" id="WP_126833730.1">
    <property type="nucleotide sequence ID" value="NZ_PIPT01000004.1"/>
</dbReference>
<accession>A0A432XI62</accession>
<name>A0A432XI62_9GAMM</name>
<dbReference type="SUPFAM" id="SSF143120">
    <property type="entry name" value="YefM-like"/>
    <property type="match status" value="1"/>
</dbReference>
<reference evidence="4" key="1">
    <citation type="journal article" date="2018" name="Front. Microbiol.">
        <title>Genome-Based Analysis Reveals the Taxonomy and Diversity of the Family Idiomarinaceae.</title>
        <authorList>
            <person name="Liu Y."/>
            <person name="Lai Q."/>
            <person name="Shao Z."/>
        </authorList>
    </citation>
    <scope>NUCLEOTIDE SEQUENCE [LARGE SCALE GENOMIC DNA]</scope>
    <source>
        <strain evidence="4">SW15</strain>
    </source>
</reference>
<proteinExistence type="inferred from homology"/>
<sequence length="89" mass="9942">MTVKVITYSEARASLKGYMESVAEDHIPTVITSQRGRPVVMLSLEDYTSMEETIHLLSSPVNASRLAESIEQFKQGKASQRGLIDEKKE</sequence>
<dbReference type="InterPro" id="IPR036165">
    <property type="entry name" value="YefM-like_sf"/>
</dbReference>
<evidence type="ECO:0000256" key="2">
    <source>
        <dbReference type="RuleBase" id="RU362080"/>
    </source>
</evidence>
<comment type="function">
    <text evidence="2">Antitoxin component of a type II toxin-antitoxin (TA) system.</text>
</comment>
<evidence type="ECO:0000313" key="4">
    <source>
        <dbReference type="Proteomes" id="UP000286678"/>
    </source>
</evidence>
<organism evidence="3 4">
    <name type="scientific">Pseudidiomarina aquimaris</name>
    <dbReference type="NCBI Taxonomy" id="641841"/>
    <lineage>
        <taxon>Bacteria</taxon>
        <taxon>Pseudomonadati</taxon>
        <taxon>Pseudomonadota</taxon>
        <taxon>Gammaproteobacteria</taxon>
        <taxon>Alteromonadales</taxon>
        <taxon>Idiomarinaceae</taxon>
        <taxon>Pseudidiomarina</taxon>
    </lineage>
</organism>
<evidence type="ECO:0000256" key="1">
    <source>
        <dbReference type="ARBA" id="ARBA00009981"/>
    </source>
</evidence>
<dbReference type="Proteomes" id="UP000286678">
    <property type="component" value="Unassembled WGS sequence"/>
</dbReference>
<dbReference type="OrthoDB" id="9802003at2"/>
<evidence type="ECO:0000313" key="3">
    <source>
        <dbReference type="EMBL" id="RUO48277.1"/>
    </source>
</evidence>
<protein>
    <recommendedName>
        <fullName evidence="2">Antitoxin</fullName>
    </recommendedName>
</protein>
<dbReference type="Gene3D" id="3.40.1620.10">
    <property type="entry name" value="YefM-like domain"/>
    <property type="match status" value="1"/>
</dbReference>
<dbReference type="InterPro" id="IPR006442">
    <property type="entry name" value="Antitoxin_Phd/YefM"/>
</dbReference>
<dbReference type="AlphaFoldDB" id="A0A432XI62"/>
<dbReference type="Gene3D" id="6.10.250.330">
    <property type="match status" value="1"/>
</dbReference>
<comment type="similarity">
    <text evidence="1 2">Belongs to the phD/YefM antitoxin family.</text>
</comment>
<dbReference type="NCBIfam" id="TIGR01552">
    <property type="entry name" value="phd_fam"/>
    <property type="match status" value="1"/>
</dbReference>
<keyword evidence="4" id="KW-1185">Reference proteome</keyword>
<dbReference type="InterPro" id="IPR051405">
    <property type="entry name" value="phD/YefM_antitoxin"/>
</dbReference>